<evidence type="ECO:0000313" key="1">
    <source>
        <dbReference type="EMBL" id="KAK3269543.1"/>
    </source>
</evidence>
<sequence>ELGDLWVLDLASYCEGSTTTAWREVQIPSGLHCPTLCAASGILLSHFLVLFGGHNYDSGRVNHFGDGCPVHSYKMNKSCVVDLAKVAALGDEKLTPTVLQLILTFHDGIPSSTLQLPSLCPRDLTPRSIKGAAVHST</sequence>
<keyword evidence="2" id="KW-1185">Reference proteome</keyword>
<protein>
    <submittedName>
        <fullName evidence="1">Uncharacterized protein</fullName>
    </submittedName>
</protein>
<accession>A0AAE0G1E1</accession>
<dbReference type="Proteomes" id="UP001190700">
    <property type="component" value="Unassembled WGS sequence"/>
</dbReference>
<proteinExistence type="predicted"/>
<reference evidence="1 2" key="1">
    <citation type="journal article" date="2015" name="Genome Biol. Evol.">
        <title>Comparative Genomics of a Bacterivorous Green Alga Reveals Evolutionary Causalities and Consequences of Phago-Mixotrophic Mode of Nutrition.</title>
        <authorList>
            <person name="Burns J.A."/>
            <person name="Paasch A."/>
            <person name="Narechania A."/>
            <person name="Kim E."/>
        </authorList>
    </citation>
    <scope>NUCLEOTIDE SEQUENCE [LARGE SCALE GENOMIC DNA]</scope>
    <source>
        <strain evidence="1 2">PLY_AMNH</strain>
    </source>
</reference>
<dbReference type="AlphaFoldDB" id="A0AAE0G1E1"/>
<dbReference type="EMBL" id="LGRX02010887">
    <property type="protein sequence ID" value="KAK3269543.1"/>
    <property type="molecule type" value="Genomic_DNA"/>
</dbReference>
<comment type="caution">
    <text evidence="1">The sequence shown here is derived from an EMBL/GenBank/DDBJ whole genome shotgun (WGS) entry which is preliminary data.</text>
</comment>
<gene>
    <name evidence="1" type="ORF">CYMTET_22020</name>
</gene>
<evidence type="ECO:0000313" key="2">
    <source>
        <dbReference type="Proteomes" id="UP001190700"/>
    </source>
</evidence>
<organism evidence="1 2">
    <name type="scientific">Cymbomonas tetramitiformis</name>
    <dbReference type="NCBI Taxonomy" id="36881"/>
    <lineage>
        <taxon>Eukaryota</taxon>
        <taxon>Viridiplantae</taxon>
        <taxon>Chlorophyta</taxon>
        <taxon>Pyramimonadophyceae</taxon>
        <taxon>Pyramimonadales</taxon>
        <taxon>Pyramimonadaceae</taxon>
        <taxon>Cymbomonas</taxon>
    </lineage>
</organism>
<name>A0AAE0G1E1_9CHLO</name>
<feature type="non-terminal residue" evidence="1">
    <location>
        <position position="1"/>
    </location>
</feature>